<feature type="domain" description="PKD" evidence="1">
    <location>
        <begin position="50"/>
        <end position="103"/>
    </location>
</feature>
<dbReference type="InterPro" id="IPR000601">
    <property type="entry name" value="PKD_dom"/>
</dbReference>
<dbReference type="SMART" id="SM00089">
    <property type="entry name" value="PKD"/>
    <property type="match status" value="1"/>
</dbReference>
<dbReference type="SUPFAM" id="SSF49299">
    <property type="entry name" value="PKD domain"/>
    <property type="match status" value="1"/>
</dbReference>
<dbReference type="Pfam" id="PF18911">
    <property type="entry name" value="PKD_4"/>
    <property type="match status" value="1"/>
</dbReference>
<dbReference type="PROSITE" id="PS51257">
    <property type="entry name" value="PROKAR_LIPOPROTEIN"/>
    <property type="match status" value="1"/>
</dbReference>
<evidence type="ECO:0000259" key="1">
    <source>
        <dbReference type="PROSITE" id="PS50093"/>
    </source>
</evidence>
<dbReference type="AlphaFoldDB" id="A0A250I8M7"/>
<dbReference type="Gene3D" id="2.60.40.10">
    <property type="entry name" value="Immunoglobulins"/>
    <property type="match status" value="1"/>
</dbReference>
<organism evidence="2 3">
    <name type="scientific">Melittangium boletus DSM 14713</name>
    <dbReference type="NCBI Taxonomy" id="1294270"/>
    <lineage>
        <taxon>Bacteria</taxon>
        <taxon>Pseudomonadati</taxon>
        <taxon>Myxococcota</taxon>
        <taxon>Myxococcia</taxon>
        <taxon>Myxococcales</taxon>
        <taxon>Cystobacterineae</taxon>
        <taxon>Archangiaceae</taxon>
        <taxon>Melittangium</taxon>
    </lineage>
</organism>
<gene>
    <name evidence="2" type="ORF">MEBOL_000754</name>
</gene>
<dbReference type="PROSITE" id="PS50093">
    <property type="entry name" value="PKD"/>
    <property type="match status" value="1"/>
</dbReference>
<dbReference type="InterPro" id="IPR022409">
    <property type="entry name" value="PKD/Chitinase_dom"/>
</dbReference>
<dbReference type="OrthoDB" id="5378394at2"/>
<dbReference type="InterPro" id="IPR013783">
    <property type="entry name" value="Ig-like_fold"/>
</dbReference>
<dbReference type="InterPro" id="IPR035986">
    <property type="entry name" value="PKD_dom_sf"/>
</dbReference>
<sequence length="611" mass="64936">MTLPVRASARFSTAFLLVTVALLGGGCRRGAKPDAGEDRTVEAGVPVVFGSESSDAPAVTWDFGDGSPPAKGTRVSHAFARQGAYTVRALEKDAVQASARLTVVPRPVLRAIPADAEVAVFFPQLRGNVEPVMGFVSRLVGESQVLQSLEAMPLLSLVLREASGEARLVDPDEGLGFFSLPDFEGSVVLLGVMDGQAARDAVVEELRSRGVRLERSEPDGSVFLRRDNGVPMLLFEDRGYLYLVVPDAPSAAPGTEPTREGEIQKTLAVSPGDVPLAPIRERVMGLSGAGLSEQPLLTSLRTKVAAGNVHIFARPVGEDASEGFQGAWAAMRFQEGQAELEGWVESDKSLLGGNETAPGSRLLEKAPLGPIAALSISMPPETLSKLVFGAPGSEQRARMTRNLEAQGLDAASVEGLLGALRGDLSLLAYLDAAAFYRNFLKGSQKPEPRGSLLFQAGILRSEPVLEWLTGVLKSRQQSFQVLKEAGTTRLTTRVFNQPVEFSLSADRLTMLGGEPLEGRAQGGVGAALRERFGAGGFEPGHVSAMVDVGRVLTELEAPKEVPGVPPQQLSMVQAMAATLLEQLPPVDSVFFDFAPEQGGGRFRLRAALRSR</sequence>
<keyword evidence="3" id="KW-1185">Reference proteome</keyword>
<name>A0A250I8M7_9BACT</name>
<evidence type="ECO:0000313" key="2">
    <source>
        <dbReference type="EMBL" id="ATB27316.1"/>
    </source>
</evidence>
<dbReference type="EMBL" id="CP022163">
    <property type="protein sequence ID" value="ATB27316.1"/>
    <property type="molecule type" value="Genomic_DNA"/>
</dbReference>
<evidence type="ECO:0000313" key="3">
    <source>
        <dbReference type="Proteomes" id="UP000217289"/>
    </source>
</evidence>
<dbReference type="KEGG" id="mbd:MEBOL_000754"/>
<proteinExistence type="predicted"/>
<dbReference type="CDD" id="cd00146">
    <property type="entry name" value="PKD"/>
    <property type="match status" value="1"/>
</dbReference>
<accession>A0A250I8M7</accession>
<reference evidence="2 3" key="1">
    <citation type="submission" date="2017-06" db="EMBL/GenBank/DDBJ databases">
        <authorList>
            <person name="Kim H.J."/>
            <person name="Triplett B.A."/>
        </authorList>
    </citation>
    <scope>NUCLEOTIDE SEQUENCE [LARGE SCALE GENOMIC DNA]</scope>
    <source>
        <strain evidence="2 3">DSM 14713</strain>
    </source>
</reference>
<dbReference type="RefSeq" id="WP_095976132.1">
    <property type="nucleotide sequence ID" value="NZ_CP022163.1"/>
</dbReference>
<dbReference type="Proteomes" id="UP000217289">
    <property type="component" value="Chromosome"/>
</dbReference>
<protein>
    <recommendedName>
        <fullName evidence="1">PKD domain-containing protein</fullName>
    </recommendedName>
</protein>